<protein>
    <submittedName>
        <fullName evidence="2">Uncharacterized protein</fullName>
    </submittedName>
</protein>
<dbReference type="EMBL" id="JABEBT010000002">
    <property type="protein sequence ID" value="KAF7640076.1"/>
    <property type="molecule type" value="Genomic_DNA"/>
</dbReference>
<accession>A0A8T0A440</accession>
<name>A0A8T0A440_9BILA</name>
<dbReference type="AlphaFoldDB" id="A0A8T0A440"/>
<sequence>IFFNKDKNILEDEKNKIWLRLSAFIISKSINEIKGKINIFIGQSKKNLKKLNKKEKNKRNEKEIKMNENNINKIILLIENNEKIEKKLNKTLELINWEELEKMVNIWNILSKINDWKDFNSKEIKNYLNEEKINNLENREYIKYLHTKEINKLLPDEWIDNEKLNEKSLFNELNSMKEEEIIFKIKNKIRQLLGEWMFIKLELKQPMLFRLDLLEYQYKLELYKQLFNNPLNNNFSLQSDINLNISFIYKNILIFINNLKEENEKNKFLKEFRKYWNEKIKNIVNPNIDLVCELTNYLLNLKGENNNLINPEMYKSGLQTINLFNKIHEEDLIKLFNNKDEIFKKFIKTNWGTRNRLLVYLNKNTKIVPIILEDYNNSLKELIKIELTEKEMLDLIEQFYKKVFIQDNNILETTKKAFSGLTLDLLVSIYNFDKKFEKTKILNEWKKIKQIILNIADSLVDISNKTINFQKARVIICKNIFYLIKDFPINNNKREEIKTIFNNKNNLLNFLKKELLYLKQERLIKPELIDEKLILENQNKLHSEMILKLKKERPEFRETMEGLN</sequence>
<proteinExistence type="predicted"/>
<keyword evidence="3" id="KW-1185">Reference proteome</keyword>
<evidence type="ECO:0000256" key="1">
    <source>
        <dbReference type="SAM" id="Coils"/>
    </source>
</evidence>
<dbReference type="Proteomes" id="UP000605970">
    <property type="component" value="Unassembled WGS sequence"/>
</dbReference>
<feature type="non-terminal residue" evidence="2">
    <location>
        <position position="564"/>
    </location>
</feature>
<dbReference type="OrthoDB" id="5909307at2759"/>
<reference evidence="2" key="1">
    <citation type="journal article" date="2020" name="Ecol. Evol.">
        <title>Genome structure and content of the rice root-knot nematode (Meloidogyne graminicola).</title>
        <authorList>
            <person name="Phan N.T."/>
            <person name="Danchin E.G.J."/>
            <person name="Klopp C."/>
            <person name="Perfus-Barbeoch L."/>
            <person name="Kozlowski D.K."/>
            <person name="Koutsovoulos G.D."/>
            <person name="Lopez-Roques C."/>
            <person name="Bouchez O."/>
            <person name="Zahm M."/>
            <person name="Besnard G."/>
            <person name="Bellafiore S."/>
        </authorList>
    </citation>
    <scope>NUCLEOTIDE SEQUENCE</scope>
    <source>
        <strain evidence="2">VN-18</strain>
    </source>
</reference>
<evidence type="ECO:0000313" key="3">
    <source>
        <dbReference type="Proteomes" id="UP000605970"/>
    </source>
</evidence>
<evidence type="ECO:0000313" key="2">
    <source>
        <dbReference type="EMBL" id="KAF7640076.1"/>
    </source>
</evidence>
<gene>
    <name evidence="2" type="ORF">Mgra_00000520</name>
</gene>
<feature type="coiled-coil region" evidence="1">
    <location>
        <begin position="41"/>
        <end position="68"/>
    </location>
</feature>
<comment type="caution">
    <text evidence="2">The sequence shown here is derived from an EMBL/GenBank/DDBJ whole genome shotgun (WGS) entry which is preliminary data.</text>
</comment>
<keyword evidence="1" id="KW-0175">Coiled coil</keyword>
<organism evidence="2 3">
    <name type="scientific">Meloidogyne graminicola</name>
    <dbReference type="NCBI Taxonomy" id="189291"/>
    <lineage>
        <taxon>Eukaryota</taxon>
        <taxon>Metazoa</taxon>
        <taxon>Ecdysozoa</taxon>
        <taxon>Nematoda</taxon>
        <taxon>Chromadorea</taxon>
        <taxon>Rhabditida</taxon>
        <taxon>Tylenchina</taxon>
        <taxon>Tylenchomorpha</taxon>
        <taxon>Tylenchoidea</taxon>
        <taxon>Meloidogynidae</taxon>
        <taxon>Meloidogyninae</taxon>
        <taxon>Meloidogyne</taxon>
    </lineage>
</organism>